<dbReference type="EMBL" id="CAJZAG010000017">
    <property type="protein sequence ID" value="CAG9186209.1"/>
    <property type="molecule type" value="Genomic_DNA"/>
</dbReference>
<comment type="caution">
    <text evidence="7">The sequence shown here is derived from an EMBL/GenBank/DDBJ whole genome shotgun (WGS) entry which is preliminary data.</text>
</comment>
<dbReference type="SUPFAM" id="SSF46689">
    <property type="entry name" value="Homeodomain-like"/>
    <property type="match status" value="1"/>
</dbReference>
<evidence type="ECO:0000313" key="7">
    <source>
        <dbReference type="EMBL" id="CAG9186209.1"/>
    </source>
</evidence>
<proteinExistence type="predicted"/>
<keyword evidence="4" id="KW-0804">Transcription</keyword>
<dbReference type="InterPro" id="IPR009057">
    <property type="entry name" value="Homeodomain-like_sf"/>
</dbReference>
<feature type="DNA-binding region" description="H-T-H motif" evidence="5">
    <location>
        <begin position="33"/>
        <end position="52"/>
    </location>
</feature>
<dbReference type="Gene3D" id="1.10.357.10">
    <property type="entry name" value="Tetracycline Repressor, domain 2"/>
    <property type="match status" value="1"/>
</dbReference>
<dbReference type="PRINTS" id="PR00455">
    <property type="entry name" value="HTHTETR"/>
</dbReference>
<evidence type="ECO:0000313" key="8">
    <source>
        <dbReference type="Proteomes" id="UP000706525"/>
    </source>
</evidence>
<name>A0ABN7ZQ08_9BURK</name>
<evidence type="ECO:0000256" key="1">
    <source>
        <dbReference type="ARBA" id="ARBA00022491"/>
    </source>
</evidence>
<organism evidence="7 8">
    <name type="scientific">Cupriavidus pampae</name>
    <dbReference type="NCBI Taxonomy" id="659251"/>
    <lineage>
        <taxon>Bacteria</taxon>
        <taxon>Pseudomonadati</taxon>
        <taxon>Pseudomonadota</taxon>
        <taxon>Betaproteobacteria</taxon>
        <taxon>Burkholderiales</taxon>
        <taxon>Burkholderiaceae</taxon>
        <taxon>Cupriavidus</taxon>
    </lineage>
</organism>
<dbReference type="PANTHER" id="PTHR47506:SF7">
    <property type="entry name" value="TRANSCRIPTIONAL REGULATORY PROTEIN"/>
    <property type="match status" value="1"/>
</dbReference>
<evidence type="ECO:0000256" key="4">
    <source>
        <dbReference type="ARBA" id="ARBA00023163"/>
    </source>
</evidence>
<dbReference type="InterPro" id="IPR036271">
    <property type="entry name" value="Tet_transcr_reg_TetR-rel_C_sf"/>
</dbReference>
<accession>A0ABN7ZQ08</accession>
<dbReference type="InterPro" id="IPR023772">
    <property type="entry name" value="DNA-bd_HTH_TetR-type_CS"/>
</dbReference>
<dbReference type="PANTHER" id="PTHR47506">
    <property type="entry name" value="TRANSCRIPTIONAL REGULATORY PROTEIN"/>
    <property type="match status" value="1"/>
</dbReference>
<dbReference type="SUPFAM" id="SSF48498">
    <property type="entry name" value="Tetracyclin repressor-like, C-terminal domain"/>
    <property type="match status" value="1"/>
</dbReference>
<dbReference type="Pfam" id="PF00440">
    <property type="entry name" value="TetR_N"/>
    <property type="match status" value="1"/>
</dbReference>
<evidence type="ECO:0000259" key="6">
    <source>
        <dbReference type="PROSITE" id="PS50977"/>
    </source>
</evidence>
<evidence type="ECO:0000256" key="5">
    <source>
        <dbReference type="PROSITE-ProRule" id="PRU00335"/>
    </source>
</evidence>
<protein>
    <recommendedName>
        <fullName evidence="6">HTH tetR-type domain-containing protein</fullName>
    </recommendedName>
</protein>
<sequence>MARASKAVAEQHRIDIERSSSRLFKEYGLHGVTVSQVMADAGLTHGGFYGHFASKDELAAIACARSFTESGQRWDKRIAEANGDGRDARRRLLDPYLTQTHRDDAGNGCTAAALTGDVAREPADKPIHAAYVTGVREMVEAWRGTLPNPDSPEANDTALAQIALLIGTIAIARASRGDPLSDAFIEAARRQLLDPQFDPDAPDPRSHTD</sequence>
<dbReference type="PROSITE" id="PS50977">
    <property type="entry name" value="HTH_TETR_2"/>
    <property type="match status" value="1"/>
</dbReference>
<dbReference type="RefSeq" id="WP_223995436.1">
    <property type="nucleotide sequence ID" value="NZ_CAJZAG010000017.1"/>
</dbReference>
<evidence type="ECO:0000256" key="2">
    <source>
        <dbReference type="ARBA" id="ARBA00023015"/>
    </source>
</evidence>
<feature type="domain" description="HTH tetR-type" evidence="6">
    <location>
        <begin position="10"/>
        <end position="70"/>
    </location>
</feature>
<keyword evidence="1" id="KW-0678">Repressor</keyword>
<dbReference type="InterPro" id="IPR001647">
    <property type="entry name" value="HTH_TetR"/>
</dbReference>
<reference evidence="7 8" key="1">
    <citation type="submission" date="2021-08" db="EMBL/GenBank/DDBJ databases">
        <authorList>
            <person name="Peeters C."/>
        </authorList>
    </citation>
    <scope>NUCLEOTIDE SEQUENCE [LARGE SCALE GENOMIC DNA]</scope>
    <source>
        <strain evidence="7 8">LMG 32289</strain>
    </source>
</reference>
<evidence type="ECO:0000256" key="3">
    <source>
        <dbReference type="ARBA" id="ARBA00023125"/>
    </source>
</evidence>
<keyword evidence="8" id="KW-1185">Reference proteome</keyword>
<keyword evidence="2" id="KW-0805">Transcription regulation</keyword>
<dbReference type="Proteomes" id="UP000706525">
    <property type="component" value="Unassembled WGS sequence"/>
</dbReference>
<dbReference type="PROSITE" id="PS01081">
    <property type="entry name" value="HTH_TETR_1"/>
    <property type="match status" value="1"/>
</dbReference>
<gene>
    <name evidence="7" type="ORF">LMG32289_06307</name>
</gene>
<dbReference type="Gene3D" id="1.10.10.60">
    <property type="entry name" value="Homeodomain-like"/>
    <property type="match status" value="1"/>
</dbReference>
<keyword evidence="3 5" id="KW-0238">DNA-binding</keyword>